<gene>
    <name evidence="1" type="ORF">GCM10011591_23570</name>
</gene>
<evidence type="ECO:0000313" key="2">
    <source>
        <dbReference type="Proteomes" id="UP000612956"/>
    </source>
</evidence>
<comment type="caution">
    <text evidence="1">The sequence shown here is derived from an EMBL/GenBank/DDBJ whole genome shotgun (WGS) entry which is preliminary data.</text>
</comment>
<dbReference type="EMBL" id="BMMW01000002">
    <property type="protein sequence ID" value="GGK51269.1"/>
    <property type="molecule type" value="Genomic_DNA"/>
</dbReference>
<sequence>MKLGRDFVVRLDLSGALLSVYALSWRIDGPEGAVVGSQDSPRFIDVALASLVLKRLTAIEVQASSLDTVFFFEDLRLRIFPETFRQGDGAPPFWTLKGPDRKFGVGWNGGRSASGAAAEHEFSQTVQVRPRVTATPEFALDGKIWSLPCVPISDTAWVAGSMFSLHFGGGRSEIPRRRVVMRDDVALLIGNVPWRIESEDAAYLGWQDPREEIESRIEILRDRRLLGMSRNDDGEVVFEFDGLRLRVFAPHSGNDETIEPGDVGEWNLMLASGDTIVGNARGRLSAFSHPTLFYLFSFEATEDQRWGRDPEVLK</sequence>
<keyword evidence="2" id="KW-1185">Reference proteome</keyword>
<evidence type="ECO:0000313" key="1">
    <source>
        <dbReference type="EMBL" id="GGK51269.1"/>
    </source>
</evidence>
<reference evidence="1" key="1">
    <citation type="journal article" date="2014" name="Int. J. Syst. Evol. Microbiol.">
        <title>Complete genome sequence of Corynebacterium casei LMG S-19264T (=DSM 44701T), isolated from a smear-ripened cheese.</title>
        <authorList>
            <consortium name="US DOE Joint Genome Institute (JGI-PGF)"/>
            <person name="Walter F."/>
            <person name="Albersmeier A."/>
            <person name="Kalinowski J."/>
            <person name="Ruckert C."/>
        </authorList>
    </citation>
    <scope>NUCLEOTIDE SEQUENCE</scope>
    <source>
        <strain evidence="1">CGMCC 4.7278</strain>
    </source>
</reference>
<proteinExistence type="predicted"/>
<reference evidence="1" key="2">
    <citation type="submission" date="2020-09" db="EMBL/GenBank/DDBJ databases">
        <authorList>
            <person name="Sun Q."/>
            <person name="Zhou Y."/>
        </authorList>
    </citation>
    <scope>NUCLEOTIDE SEQUENCE</scope>
    <source>
        <strain evidence="1">CGMCC 4.7278</strain>
    </source>
</reference>
<organism evidence="1 2">
    <name type="scientific">Nocardia camponoti</name>
    <dbReference type="NCBI Taxonomy" id="1616106"/>
    <lineage>
        <taxon>Bacteria</taxon>
        <taxon>Bacillati</taxon>
        <taxon>Actinomycetota</taxon>
        <taxon>Actinomycetes</taxon>
        <taxon>Mycobacteriales</taxon>
        <taxon>Nocardiaceae</taxon>
        <taxon>Nocardia</taxon>
    </lineage>
</organism>
<dbReference type="AlphaFoldDB" id="A0A917QHS7"/>
<accession>A0A917QHS7</accession>
<protein>
    <submittedName>
        <fullName evidence="1">Uncharacterized protein</fullName>
    </submittedName>
</protein>
<dbReference type="Proteomes" id="UP000612956">
    <property type="component" value="Unassembled WGS sequence"/>
</dbReference>
<name>A0A917QHS7_9NOCA</name>